<comment type="caution">
    <text evidence="1">The sequence shown here is derived from an EMBL/GenBank/DDBJ whole genome shotgun (WGS) entry which is preliminary data.</text>
</comment>
<organism evidence="1 2">
    <name type="scientific">Penicillium canescens</name>
    <dbReference type="NCBI Taxonomy" id="5083"/>
    <lineage>
        <taxon>Eukaryota</taxon>
        <taxon>Fungi</taxon>
        <taxon>Dikarya</taxon>
        <taxon>Ascomycota</taxon>
        <taxon>Pezizomycotina</taxon>
        <taxon>Eurotiomycetes</taxon>
        <taxon>Eurotiomycetidae</taxon>
        <taxon>Eurotiales</taxon>
        <taxon>Aspergillaceae</taxon>
        <taxon>Penicillium</taxon>
    </lineage>
</organism>
<proteinExistence type="predicted"/>
<reference evidence="1" key="1">
    <citation type="journal article" date="2023" name="IMA Fungus">
        <title>Comparative genomic study of the Penicillium genus elucidates a diverse pangenome and 15 lateral gene transfer events.</title>
        <authorList>
            <person name="Petersen C."/>
            <person name="Sorensen T."/>
            <person name="Nielsen M.R."/>
            <person name="Sondergaard T.E."/>
            <person name="Sorensen J.L."/>
            <person name="Fitzpatrick D.A."/>
            <person name="Frisvad J.C."/>
            <person name="Nielsen K.L."/>
        </authorList>
    </citation>
    <scope>NUCLEOTIDE SEQUENCE</scope>
    <source>
        <strain evidence="1">IBT 15450</strain>
    </source>
</reference>
<dbReference type="AlphaFoldDB" id="A0AAD6I3N2"/>
<dbReference type="EMBL" id="JAQJZL010000014">
    <property type="protein sequence ID" value="KAJ6030200.1"/>
    <property type="molecule type" value="Genomic_DNA"/>
</dbReference>
<keyword evidence="2" id="KW-1185">Reference proteome</keyword>
<gene>
    <name evidence="1" type="ORF">N7460_010466</name>
</gene>
<evidence type="ECO:0000313" key="1">
    <source>
        <dbReference type="EMBL" id="KAJ6030200.1"/>
    </source>
</evidence>
<name>A0AAD6I3N2_PENCN</name>
<accession>A0AAD6I3N2</accession>
<dbReference type="Proteomes" id="UP001219568">
    <property type="component" value="Unassembled WGS sequence"/>
</dbReference>
<protein>
    <submittedName>
        <fullName evidence="1">Uncharacterized protein</fullName>
    </submittedName>
</protein>
<sequence length="41" mass="4445">MRIQQPPTYPSNCLAFLNPLTTAKDPQPAKVPLNIIDVAPA</sequence>
<reference evidence="1" key="2">
    <citation type="submission" date="2023-01" db="EMBL/GenBank/DDBJ databases">
        <authorList>
            <person name="Petersen C."/>
        </authorList>
    </citation>
    <scope>NUCLEOTIDE SEQUENCE</scope>
    <source>
        <strain evidence="1">IBT 15450</strain>
    </source>
</reference>
<evidence type="ECO:0000313" key="2">
    <source>
        <dbReference type="Proteomes" id="UP001219568"/>
    </source>
</evidence>